<dbReference type="EMBL" id="JASZ02000009">
    <property type="protein sequence ID" value="OWK98522.1"/>
    <property type="molecule type" value="Genomic_DNA"/>
</dbReference>
<organism evidence="2 3">
    <name type="scientific">Kaistella haifensis DSM 19056</name>
    <dbReference type="NCBI Taxonomy" id="1450526"/>
    <lineage>
        <taxon>Bacteria</taxon>
        <taxon>Pseudomonadati</taxon>
        <taxon>Bacteroidota</taxon>
        <taxon>Flavobacteriia</taxon>
        <taxon>Flavobacteriales</taxon>
        <taxon>Weeksellaceae</taxon>
        <taxon>Chryseobacterium group</taxon>
        <taxon>Kaistella</taxon>
    </lineage>
</organism>
<feature type="region of interest" description="Disordered" evidence="1">
    <location>
        <begin position="80"/>
        <end position="99"/>
    </location>
</feature>
<evidence type="ECO:0008006" key="4">
    <source>
        <dbReference type="Google" id="ProtNLM"/>
    </source>
</evidence>
<protein>
    <recommendedName>
        <fullName evidence="4">YtxH domain-containing protein</fullName>
    </recommendedName>
</protein>
<evidence type="ECO:0000313" key="2">
    <source>
        <dbReference type="EMBL" id="OWK98522.1"/>
    </source>
</evidence>
<evidence type="ECO:0000313" key="3">
    <source>
        <dbReference type="Proteomes" id="UP000197587"/>
    </source>
</evidence>
<accession>A0A246BA04</accession>
<dbReference type="Proteomes" id="UP000197587">
    <property type="component" value="Unassembled WGS sequence"/>
</dbReference>
<evidence type="ECO:0000256" key="1">
    <source>
        <dbReference type="SAM" id="MobiDB-lite"/>
    </source>
</evidence>
<gene>
    <name evidence="2" type="ORF">AP75_05915</name>
</gene>
<dbReference type="AlphaFoldDB" id="A0A246BA04"/>
<name>A0A246BA04_9FLAO</name>
<dbReference type="RefSeq" id="WP_031502988.1">
    <property type="nucleotide sequence ID" value="NZ_JASZ02000009.1"/>
</dbReference>
<proteinExistence type="predicted"/>
<comment type="caution">
    <text evidence="2">The sequence shown here is derived from an EMBL/GenBank/DDBJ whole genome shotgun (WGS) entry which is preliminary data.</text>
</comment>
<reference evidence="2 3" key="1">
    <citation type="submission" date="2017-05" db="EMBL/GenBank/DDBJ databases">
        <title>Genome of Chryseobacterium haifense.</title>
        <authorList>
            <person name="Newman J.D."/>
        </authorList>
    </citation>
    <scope>NUCLEOTIDE SEQUENCE [LARGE SCALE GENOMIC DNA]</scope>
    <source>
        <strain evidence="2 3">DSM 19056</strain>
    </source>
</reference>
<sequence>MDRQDFNKAEDAVNDVKWTVNDYADRAKDYIREQKEKNAEPTAEGWLERAKVNVSEAWEDTKDAVSDAWEKTKDLADNTWEKTKDAAEDAKAEVRKATN</sequence>
<keyword evidence="3" id="KW-1185">Reference proteome</keyword>
<dbReference type="Gene3D" id="1.10.287.700">
    <property type="entry name" value="Helix hairpin bin"/>
    <property type="match status" value="1"/>
</dbReference>